<organism evidence="1 2">
    <name type="scientific">Xylaria curta</name>
    <dbReference type="NCBI Taxonomy" id="42375"/>
    <lineage>
        <taxon>Eukaryota</taxon>
        <taxon>Fungi</taxon>
        <taxon>Dikarya</taxon>
        <taxon>Ascomycota</taxon>
        <taxon>Pezizomycotina</taxon>
        <taxon>Sordariomycetes</taxon>
        <taxon>Xylariomycetidae</taxon>
        <taxon>Xylariales</taxon>
        <taxon>Xylariaceae</taxon>
        <taxon>Xylaria</taxon>
    </lineage>
</organism>
<keyword evidence="2" id="KW-1185">Reference proteome</keyword>
<reference evidence="1" key="1">
    <citation type="submission" date="2022-10" db="EMBL/GenBank/DDBJ databases">
        <title>Genome Sequence of Xylaria curta.</title>
        <authorList>
            <person name="Buettner E."/>
        </authorList>
    </citation>
    <scope>NUCLEOTIDE SEQUENCE</scope>
    <source>
        <strain evidence="1">Babe10</strain>
    </source>
</reference>
<proteinExistence type="predicted"/>
<accession>A0ACC1PAL4</accession>
<sequence length="588" mass="65782">MASLYEHKPLTLSNSIRVLTLEPAASLEAPVECSLDEVDLDNITCSSSYEALSYVWGERLGTIPVLCNGKQLLVTPNCRDALLRLRKPSKRRRLFIDAICIDQRQEPSSLVERGNQIALMGRVYLKRDETAKLENAFYTLMENDWFKRVWTMQEEVCANPKTSIIICGNHKIKYSTFQSAFGRLRRVWLSDGHFAAWAIIVARMTVYEMLSPAQDGEQGTGSRVSKTTTFWKNLHNLDSTIPQDKIFGIYGIFDRMGLDLAPKPDYSAAVADVFEATTKAIIRQSNSLQILGICSREACITRDLPSWVPDWVMKWPEADIKVVTDGAFMWDMSSSGLDVREGEQGYKASQSTPATVTESTSVGRLALRGVIIGKVDFLRVSSTIGPAHAHENGNVPWRDYIQACRAWCQKASSFSTYCDGPPISDAAARTLLLDEYEGVMGSVRSLATFDVMLYPGCKEPSLKEFVDGSIREMQLSHLGVDSENDIMTLWLSHVLKEQPTGIRRKMLLARRWANYAFMTLDTGHFARGLYVCKEGDVVALLAGCDFPVALRPDGVGNYMFVAPLYVHGIMFGEAWPEDKSKLQEIILV</sequence>
<name>A0ACC1PAL4_9PEZI</name>
<evidence type="ECO:0000313" key="2">
    <source>
        <dbReference type="Proteomes" id="UP001143856"/>
    </source>
</evidence>
<evidence type="ECO:0000313" key="1">
    <source>
        <dbReference type="EMBL" id="KAJ2988780.1"/>
    </source>
</evidence>
<dbReference type="Proteomes" id="UP001143856">
    <property type="component" value="Unassembled WGS sequence"/>
</dbReference>
<gene>
    <name evidence="1" type="ORF">NUW58_g3798</name>
</gene>
<comment type="caution">
    <text evidence="1">The sequence shown here is derived from an EMBL/GenBank/DDBJ whole genome shotgun (WGS) entry which is preliminary data.</text>
</comment>
<dbReference type="EMBL" id="JAPDGR010000607">
    <property type="protein sequence ID" value="KAJ2988780.1"/>
    <property type="molecule type" value="Genomic_DNA"/>
</dbReference>
<protein>
    <submittedName>
        <fullName evidence="1">Uncharacterized protein</fullName>
    </submittedName>
</protein>